<keyword evidence="5" id="KW-1185">Reference proteome</keyword>
<name>L1JTK2_GUITC</name>
<feature type="signal peptide" evidence="2">
    <location>
        <begin position="1"/>
        <end position="28"/>
    </location>
</feature>
<sequence>MPSFVCIHLNHFLAKCVCCCCYWWCWCAESSCLFVQLAKAIPYNLQFSTSYNVQMSLHKHTGNRETERLEKMLAWMPGSHEHDSPAAEIDEKSFYGGKM</sequence>
<dbReference type="AlphaFoldDB" id="L1JTK2"/>
<protein>
    <submittedName>
        <fullName evidence="3 4">Uncharacterized protein</fullName>
    </submittedName>
</protein>
<dbReference type="GeneID" id="17308678"/>
<dbReference type="KEGG" id="gtt:GUITHDRAFT_102496"/>
<gene>
    <name evidence="3" type="ORF">GUITHDRAFT_102496</name>
</gene>
<evidence type="ECO:0000256" key="1">
    <source>
        <dbReference type="SAM" id="MobiDB-lite"/>
    </source>
</evidence>
<reference evidence="3 5" key="1">
    <citation type="journal article" date="2012" name="Nature">
        <title>Algal genomes reveal evolutionary mosaicism and the fate of nucleomorphs.</title>
        <authorList>
            <consortium name="DOE Joint Genome Institute"/>
            <person name="Curtis B.A."/>
            <person name="Tanifuji G."/>
            <person name="Burki F."/>
            <person name="Gruber A."/>
            <person name="Irimia M."/>
            <person name="Maruyama S."/>
            <person name="Arias M.C."/>
            <person name="Ball S.G."/>
            <person name="Gile G.H."/>
            <person name="Hirakawa Y."/>
            <person name="Hopkins J.F."/>
            <person name="Kuo A."/>
            <person name="Rensing S.A."/>
            <person name="Schmutz J."/>
            <person name="Symeonidi A."/>
            <person name="Elias M."/>
            <person name="Eveleigh R.J."/>
            <person name="Herman E.K."/>
            <person name="Klute M.J."/>
            <person name="Nakayama T."/>
            <person name="Obornik M."/>
            <person name="Reyes-Prieto A."/>
            <person name="Armbrust E.V."/>
            <person name="Aves S.J."/>
            <person name="Beiko R.G."/>
            <person name="Coutinho P."/>
            <person name="Dacks J.B."/>
            <person name="Durnford D.G."/>
            <person name="Fast N.M."/>
            <person name="Green B.R."/>
            <person name="Grisdale C.J."/>
            <person name="Hempel F."/>
            <person name="Henrissat B."/>
            <person name="Hoppner M.P."/>
            <person name="Ishida K."/>
            <person name="Kim E."/>
            <person name="Koreny L."/>
            <person name="Kroth P.G."/>
            <person name="Liu Y."/>
            <person name="Malik S.B."/>
            <person name="Maier U.G."/>
            <person name="McRose D."/>
            <person name="Mock T."/>
            <person name="Neilson J.A."/>
            <person name="Onodera N.T."/>
            <person name="Poole A.M."/>
            <person name="Pritham E.J."/>
            <person name="Richards T.A."/>
            <person name="Rocap G."/>
            <person name="Roy S.W."/>
            <person name="Sarai C."/>
            <person name="Schaack S."/>
            <person name="Shirato S."/>
            <person name="Slamovits C.H."/>
            <person name="Spencer D.F."/>
            <person name="Suzuki S."/>
            <person name="Worden A.Z."/>
            <person name="Zauner S."/>
            <person name="Barry K."/>
            <person name="Bell C."/>
            <person name="Bharti A.K."/>
            <person name="Crow J.A."/>
            <person name="Grimwood J."/>
            <person name="Kramer R."/>
            <person name="Lindquist E."/>
            <person name="Lucas S."/>
            <person name="Salamov A."/>
            <person name="McFadden G.I."/>
            <person name="Lane C.E."/>
            <person name="Keeling P.J."/>
            <person name="Gray M.W."/>
            <person name="Grigoriev I.V."/>
            <person name="Archibald J.M."/>
        </authorList>
    </citation>
    <scope>NUCLEOTIDE SEQUENCE</scope>
    <source>
        <strain evidence="3 5">CCMP2712</strain>
    </source>
</reference>
<evidence type="ECO:0000256" key="2">
    <source>
        <dbReference type="SAM" id="SignalP"/>
    </source>
</evidence>
<evidence type="ECO:0000313" key="4">
    <source>
        <dbReference type="EnsemblProtists" id="EKX51881"/>
    </source>
</evidence>
<proteinExistence type="predicted"/>
<reference evidence="4" key="3">
    <citation type="submission" date="2016-03" db="UniProtKB">
        <authorList>
            <consortium name="EnsemblProtists"/>
        </authorList>
    </citation>
    <scope>IDENTIFICATION</scope>
</reference>
<evidence type="ECO:0000313" key="5">
    <source>
        <dbReference type="Proteomes" id="UP000011087"/>
    </source>
</evidence>
<dbReference type="EnsemblProtists" id="EKX51881">
    <property type="protein sequence ID" value="EKX51881"/>
    <property type="gene ID" value="GUITHDRAFT_102496"/>
</dbReference>
<dbReference type="HOGENOM" id="CLU_2325177_0_0_1"/>
<keyword evidence="2" id="KW-0732">Signal</keyword>
<accession>L1JTK2</accession>
<organism evidence="3">
    <name type="scientific">Guillardia theta (strain CCMP2712)</name>
    <name type="common">Cryptophyte</name>
    <dbReference type="NCBI Taxonomy" id="905079"/>
    <lineage>
        <taxon>Eukaryota</taxon>
        <taxon>Cryptophyceae</taxon>
        <taxon>Pyrenomonadales</taxon>
        <taxon>Geminigeraceae</taxon>
        <taxon>Guillardia</taxon>
    </lineage>
</organism>
<feature type="region of interest" description="Disordered" evidence="1">
    <location>
        <begin position="79"/>
        <end position="99"/>
    </location>
</feature>
<dbReference type="RefSeq" id="XP_005838861.1">
    <property type="nucleotide sequence ID" value="XM_005838804.1"/>
</dbReference>
<feature type="compositionally biased region" description="Basic and acidic residues" evidence="1">
    <location>
        <begin position="79"/>
        <end position="93"/>
    </location>
</feature>
<dbReference type="Proteomes" id="UP000011087">
    <property type="component" value="Unassembled WGS sequence"/>
</dbReference>
<reference evidence="5" key="2">
    <citation type="submission" date="2012-11" db="EMBL/GenBank/DDBJ databases">
        <authorList>
            <person name="Kuo A."/>
            <person name="Curtis B.A."/>
            <person name="Tanifuji G."/>
            <person name="Burki F."/>
            <person name="Gruber A."/>
            <person name="Irimia M."/>
            <person name="Maruyama S."/>
            <person name="Arias M.C."/>
            <person name="Ball S.G."/>
            <person name="Gile G.H."/>
            <person name="Hirakawa Y."/>
            <person name="Hopkins J.F."/>
            <person name="Rensing S.A."/>
            <person name="Schmutz J."/>
            <person name="Symeonidi A."/>
            <person name="Elias M."/>
            <person name="Eveleigh R.J."/>
            <person name="Herman E.K."/>
            <person name="Klute M.J."/>
            <person name="Nakayama T."/>
            <person name="Obornik M."/>
            <person name="Reyes-Prieto A."/>
            <person name="Armbrust E.V."/>
            <person name="Aves S.J."/>
            <person name="Beiko R.G."/>
            <person name="Coutinho P."/>
            <person name="Dacks J.B."/>
            <person name="Durnford D.G."/>
            <person name="Fast N.M."/>
            <person name="Green B.R."/>
            <person name="Grisdale C."/>
            <person name="Hempe F."/>
            <person name="Henrissat B."/>
            <person name="Hoppner M.P."/>
            <person name="Ishida K.-I."/>
            <person name="Kim E."/>
            <person name="Koreny L."/>
            <person name="Kroth P.G."/>
            <person name="Liu Y."/>
            <person name="Malik S.-B."/>
            <person name="Maier U.G."/>
            <person name="McRose D."/>
            <person name="Mock T."/>
            <person name="Neilson J.A."/>
            <person name="Onodera N.T."/>
            <person name="Poole A.M."/>
            <person name="Pritham E.J."/>
            <person name="Richards T.A."/>
            <person name="Rocap G."/>
            <person name="Roy S.W."/>
            <person name="Sarai C."/>
            <person name="Schaack S."/>
            <person name="Shirato S."/>
            <person name="Slamovits C.H."/>
            <person name="Spencer D.F."/>
            <person name="Suzuki S."/>
            <person name="Worden A.Z."/>
            <person name="Zauner S."/>
            <person name="Barry K."/>
            <person name="Bell C."/>
            <person name="Bharti A.K."/>
            <person name="Crow J.A."/>
            <person name="Grimwood J."/>
            <person name="Kramer R."/>
            <person name="Lindquist E."/>
            <person name="Lucas S."/>
            <person name="Salamov A."/>
            <person name="McFadden G.I."/>
            <person name="Lane C.E."/>
            <person name="Keeling P.J."/>
            <person name="Gray M.W."/>
            <person name="Grigoriev I.V."/>
            <person name="Archibald J.M."/>
        </authorList>
    </citation>
    <scope>NUCLEOTIDE SEQUENCE</scope>
    <source>
        <strain evidence="5">CCMP2712</strain>
    </source>
</reference>
<dbReference type="EMBL" id="JH992974">
    <property type="protein sequence ID" value="EKX51881.1"/>
    <property type="molecule type" value="Genomic_DNA"/>
</dbReference>
<dbReference type="PaxDb" id="55529-EKX51881"/>
<evidence type="ECO:0000313" key="3">
    <source>
        <dbReference type="EMBL" id="EKX51881.1"/>
    </source>
</evidence>
<feature type="chain" id="PRO_5008771742" evidence="2">
    <location>
        <begin position="29"/>
        <end position="99"/>
    </location>
</feature>